<evidence type="ECO:0000313" key="2">
    <source>
        <dbReference type="EMBL" id="TDW99738.1"/>
    </source>
</evidence>
<reference evidence="2 3" key="1">
    <citation type="submission" date="2019-03" db="EMBL/GenBank/DDBJ databases">
        <title>Genomic Encyclopedia of Type Strains, Phase IV (KMG-IV): sequencing the most valuable type-strain genomes for metagenomic binning, comparative biology and taxonomic classification.</title>
        <authorList>
            <person name="Goeker M."/>
        </authorList>
    </citation>
    <scope>NUCLEOTIDE SEQUENCE [LARGE SCALE GENOMIC DNA]</scope>
    <source>
        <strain evidence="2 3">DSM 100059</strain>
    </source>
</reference>
<sequence>MLVPNHIKTRNGIAAKTIALNCSTCNNIIKLDAVFLVCEDDWPEFRYLLLKRDLSEVSCEHCSHVYQIKSPLLYEVPKRNLLIFATNGGDDGGVIQGFEIWKSHAKNLLTEETFRRIEQHQYTFVHGLHGLNALLEAFDDESPFSMYVPAPPKTADGSQDKIGITHLTGYIYGNLFFYYPAHKPVSDLSLMLLELASINSSHSSIRWIFDLFETVLFTLGQGHPWLMQEAGRLAMLCGNLVKATEYTSMACKLQHSWIAPTACFLHGTPRIRADGPSQKAYLPHSAKTSLLNGVNQHRHTDIKISPSIKDVGVWDFPHTEDLALFKGYTKNTLLKSHGYTLGKMEMGIRGKDVHVTEQLIALYAHLIWRSMNMLNSYNDPECHKAFWTEYLDTRWNRYSQNLALLRQVLEFRICEASFQIAPAEEKSSKIDANKWQIHLWKKAIDFINA</sequence>
<protein>
    <submittedName>
        <fullName evidence="2">CpXC motif protein</fullName>
    </submittedName>
</protein>
<dbReference type="InterPro" id="IPR025682">
    <property type="entry name" value="CpXC_dom"/>
</dbReference>
<accession>A0A4R8DPF9</accession>
<comment type="caution">
    <text evidence="2">The sequence shown here is derived from an EMBL/GenBank/DDBJ whole genome shotgun (WGS) entry which is preliminary data.</text>
</comment>
<dbReference type="AlphaFoldDB" id="A0A4R8DPF9"/>
<gene>
    <name evidence="2" type="ORF">EDB95_0749</name>
</gene>
<evidence type="ECO:0000313" key="3">
    <source>
        <dbReference type="Proteomes" id="UP000294498"/>
    </source>
</evidence>
<dbReference type="Proteomes" id="UP000294498">
    <property type="component" value="Unassembled WGS sequence"/>
</dbReference>
<proteinExistence type="predicted"/>
<dbReference type="RefSeq" id="WP_133990692.1">
    <property type="nucleotide sequence ID" value="NZ_SODV01000001.1"/>
</dbReference>
<keyword evidence="3" id="KW-1185">Reference proteome</keyword>
<feature type="domain" description="CpXC" evidence="1">
    <location>
        <begin position="20"/>
        <end position="87"/>
    </location>
</feature>
<organism evidence="2 3">
    <name type="scientific">Dinghuibacter silviterrae</name>
    <dbReference type="NCBI Taxonomy" id="1539049"/>
    <lineage>
        <taxon>Bacteria</taxon>
        <taxon>Pseudomonadati</taxon>
        <taxon>Bacteroidota</taxon>
        <taxon>Chitinophagia</taxon>
        <taxon>Chitinophagales</taxon>
        <taxon>Chitinophagaceae</taxon>
        <taxon>Dinghuibacter</taxon>
    </lineage>
</organism>
<evidence type="ECO:0000259" key="1">
    <source>
        <dbReference type="Pfam" id="PF14353"/>
    </source>
</evidence>
<name>A0A4R8DPF9_9BACT</name>
<dbReference type="Pfam" id="PF14353">
    <property type="entry name" value="CpXC"/>
    <property type="match status" value="1"/>
</dbReference>
<dbReference type="OrthoDB" id="9553570at2"/>
<dbReference type="EMBL" id="SODV01000001">
    <property type="protein sequence ID" value="TDW99738.1"/>
    <property type="molecule type" value="Genomic_DNA"/>
</dbReference>